<dbReference type="PANTHER" id="PTHR46016:SF1">
    <property type="entry name" value="RING-TYPE DOMAIN-CONTAINING PROTEIN"/>
    <property type="match status" value="1"/>
</dbReference>
<evidence type="ECO:0000313" key="2">
    <source>
        <dbReference type="EMBL" id="KAK2824562.1"/>
    </source>
</evidence>
<dbReference type="GO" id="GO:0000209">
    <property type="term" value="P:protein polyubiquitination"/>
    <property type="evidence" value="ECO:0007669"/>
    <property type="project" value="TreeGrafter"/>
</dbReference>
<feature type="domain" description="Cadherin-like beta-sandwich-like" evidence="1">
    <location>
        <begin position="99"/>
        <end position="187"/>
    </location>
</feature>
<feature type="domain" description="Cadherin-like beta-sandwich-like" evidence="1">
    <location>
        <begin position="7"/>
        <end position="91"/>
    </location>
</feature>
<dbReference type="InterPro" id="IPR051438">
    <property type="entry name" value="RNF_E3_ubiq-protein_ligase"/>
</dbReference>
<dbReference type="EMBL" id="JAUPFM010000017">
    <property type="protein sequence ID" value="KAK2824562.1"/>
    <property type="molecule type" value="Genomic_DNA"/>
</dbReference>
<dbReference type="Proteomes" id="UP001187415">
    <property type="component" value="Unassembled WGS sequence"/>
</dbReference>
<protein>
    <recommendedName>
        <fullName evidence="1">Cadherin-like beta-sandwich-like domain-containing protein</fullName>
    </recommendedName>
</protein>
<evidence type="ECO:0000313" key="3">
    <source>
        <dbReference type="Proteomes" id="UP001187415"/>
    </source>
</evidence>
<gene>
    <name evidence="2" type="ORF">Q5P01_021737</name>
</gene>
<dbReference type="GO" id="GO:0061630">
    <property type="term" value="F:ubiquitin protein ligase activity"/>
    <property type="evidence" value="ECO:0007669"/>
    <property type="project" value="TreeGrafter"/>
</dbReference>
<dbReference type="Pfam" id="PF12733">
    <property type="entry name" value="Cadherin-like"/>
    <property type="match status" value="2"/>
</dbReference>
<name>A0AA88LVK0_CHASR</name>
<keyword evidence="3" id="KW-1185">Reference proteome</keyword>
<evidence type="ECO:0000259" key="1">
    <source>
        <dbReference type="Pfam" id="PF12733"/>
    </source>
</evidence>
<dbReference type="SUPFAM" id="SSF49599">
    <property type="entry name" value="TRAF domain-like"/>
    <property type="match status" value="1"/>
</dbReference>
<dbReference type="PANTHER" id="PTHR46016">
    <property type="entry name" value="ZINC FINGER, RING/FYVE/PHD-TYPE"/>
    <property type="match status" value="1"/>
</dbReference>
<dbReference type="GO" id="GO:0006511">
    <property type="term" value="P:ubiquitin-dependent protein catabolic process"/>
    <property type="evidence" value="ECO:0007669"/>
    <property type="project" value="TreeGrafter"/>
</dbReference>
<dbReference type="InterPro" id="IPR025883">
    <property type="entry name" value="Cadherin-like_domain"/>
</dbReference>
<dbReference type="AlphaFoldDB" id="A0AA88LVK0"/>
<accession>A0AA88LVK0</accession>
<organism evidence="2 3">
    <name type="scientific">Channa striata</name>
    <name type="common">Snakehead murrel</name>
    <name type="synonym">Ophicephalus striatus</name>
    <dbReference type="NCBI Taxonomy" id="64152"/>
    <lineage>
        <taxon>Eukaryota</taxon>
        <taxon>Metazoa</taxon>
        <taxon>Chordata</taxon>
        <taxon>Craniata</taxon>
        <taxon>Vertebrata</taxon>
        <taxon>Euteleostomi</taxon>
        <taxon>Actinopterygii</taxon>
        <taxon>Neopterygii</taxon>
        <taxon>Teleostei</taxon>
        <taxon>Neoteleostei</taxon>
        <taxon>Acanthomorphata</taxon>
        <taxon>Anabantaria</taxon>
        <taxon>Anabantiformes</taxon>
        <taxon>Channoidei</taxon>
        <taxon>Channidae</taxon>
        <taxon>Channa</taxon>
    </lineage>
</organism>
<reference evidence="2" key="1">
    <citation type="submission" date="2023-07" db="EMBL/GenBank/DDBJ databases">
        <title>Chromosome-level Genome Assembly of Striped Snakehead (Channa striata).</title>
        <authorList>
            <person name="Liu H."/>
        </authorList>
    </citation>
    <scope>NUCLEOTIDE SEQUENCE</scope>
    <source>
        <strain evidence="2">Gz</strain>
        <tissue evidence="2">Muscle</tissue>
    </source>
</reference>
<sequence length="349" mass="38544">MDNCDLKRLSVRGGQLHPAFQAAETHYTGTVGSGVAQVTLELLTSDCGASYRILWGDGSSTIRLNEGLNKVEIEVVAEDGSMKTYRMDITRLSAKIAQLSHLTVEGNLPLHPAFCAGVYEYNSVVPFHCNSVTLRPVVPDKDIKVSVNGADGSRPVGLNFGDTVVEISVCSADGSNSQVYTVLVTRELTPMAVTFIDGTQQLAYECPVSLSAFYRPTSINHSDPKHVFSRPYIEMLARRSNVDPLGNCPLGEGWKVDEVDLDSSMSAALVKCFFIYRGCDRVMKLSELGSHCLDCPYKPIGDLDAKDVTETNWYKQHFASSTCLEIETKHSVEVRNWERRLQMTVEMIM</sequence>
<proteinExistence type="predicted"/>
<comment type="caution">
    <text evidence="2">The sequence shown here is derived from an EMBL/GenBank/DDBJ whole genome shotgun (WGS) entry which is preliminary data.</text>
</comment>